<dbReference type="EC" id="1.1.3.41" evidence="4"/>
<dbReference type="PROSITE" id="PS51387">
    <property type="entry name" value="FAD_PCMH"/>
    <property type="match status" value="1"/>
</dbReference>
<dbReference type="Gene3D" id="3.30.70.2530">
    <property type="match status" value="1"/>
</dbReference>
<evidence type="ECO:0000259" key="3">
    <source>
        <dbReference type="PROSITE" id="PS51387"/>
    </source>
</evidence>
<dbReference type="InterPro" id="IPR036318">
    <property type="entry name" value="FAD-bd_PCMH-like_sf"/>
</dbReference>
<dbReference type="EMBL" id="JAFBDR010000003">
    <property type="protein sequence ID" value="MBM7570407.1"/>
    <property type="molecule type" value="Genomic_DNA"/>
</dbReference>
<protein>
    <submittedName>
        <fullName evidence="4">Xylitol oxidase</fullName>
        <ecNumber evidence="4">1.1.3.41</ecNumber>
    </submittedName>
</protein>
<sequence length="422" mass="47624">MGEQRNWAGNYQYSAARWHFPESIEQVQRQVINCSSLRVVGTRHSFNGIADSTENMISLQNLNQVVNLDRENHTVTVEAGIKYSDLCRYLDRAGYALPNLASLPHISVAGACATATHGSGNQNSNLATTVRALDIVTYDGNIVSFNREQDKELLDGVVVGLGGFGVVTKLTLDVVPAFQMVQAVYNNLSLAQLEENFDDIFSSAYSVSLFTDWADENFNQVWLKHQLRDQDSFDLKPEFFGASLANENQHPVPGLGTEHCTEQLGISGPWLERLPHFRMDFTPSSGKELQSEYIMSRKHAYDALCAINQLSEHISPLLQTSEIRTIAKDDLWMSPCYKQDSVAIHFTWKDNWADVQKVLPKIEEKLAPFYARPHWGKLFTMAPAQLSPLFEKLPDFQQLLGHYDPHGKFRNKFLNTYIFGEG</sequence>
<evidence type="ECO:0000256" key="1">
    <source>
        <dbReference type="ARBA" id="ARBA00022630"/>
    </source>
</evidence>
<keyword evidence="1" id="KW-0285">Flavoprotein</keyword>
<dbReference type="Gene3D" id="3.30.70.2520">
    <property type="match status" value="1"/>
</dbReference>
<evidence type="ECO:0000256" key="2">
    <source>
        <dbReference type="ARBA" id="ARBA00023002"/>
    </source>
</evidence>
<dbReference type="Gene3D" id="3.30.465.10">
    <property type="match status" value="1"/>
</dbReference>
<dbReference type="GO" id="GO:0050582">
    <property type="term" value="F:xylitol oxidase activity"/>
    <property type="evidence" value="ECO:0007669"/>
    <property type="project" value="UniProtKB-EC"/>
</dbReference>
<organism evidence="4 5">
    <name type="scientific">Aquibacillus albus</name>
    <dbReference type="NCBI Taxonomy" id="1168171"/>
    <lineage>
        <taxon>Bacteria</taxon>
        <taxon>Bacillati</taxon>
        <taxon>Bacillota</taxon>
        <taxon>Bacilli</taxon>
        <taxon>Bacillales</taxon>
        <taxon>Bacillaceae</taxon>
        <taxon>Aquibacillus</taxon>
    </lineage>
</organism>
<dbReference type="PANTHER" id="PTHR43762">
    <property type="entry name" value="L-GULONOLACTONE OXIDASE"/>
    <property type="match status" value="1"/>
</dbReference>
<accession>A0ABS2MWZ4</accession>
<dbReference type="Pfam" id="PF01565">
    <property type="entry name" value="FAD_binding_4"/>
    <property type="match status" value="1"/>
</dbReference>
<gene>
    <name evidence="4" type="ORF">JOC48_000885</name>
</gene>
<dbReference type="Gene3D" id="3.30.43.10">
    <property type="entry name" value="Uridine Diphospho-n-acetylenolpyruvylglucosamine Reductase, domain 2"/>
    <property type="match status" value="1"/>
</dbReference>
<dbReference type="InterPro" id="IPR016169">
    <property type="entry name" value="FAD-bd_PCMH_sub2"/>
</dbReference>
<dbReference type="InterPro" id="IPR016171">
    <property type="entry name" value="Vanillyl_alc_oxidase_C-sub2"/>
</dbReference>
<dbReference type="InterPro" id="IPR006094">
    <property type="entry name" value="Oxid_FAD_bind_N"/>
</dbReference>
<evidence type="ECO:0000313" key="5">
    <source>
        <dbReference type="Proteomes" id="UP001296943"/>
    </source>
</evidence>
<dbReference type="InterPro" id="IPR010031">
    <property type="entry name" value="FAD_lactone_oxidase-like"/>
</dbReference>
<dbReference type="Proteomes" id="UP001296943">
    <property type="component" value="Unassembled WGS sequence"/>
</dbReference>
<dbReference type="PIRSF" id="PIRSF000136">
    <property type="entry name" value="LGO_GLO"/>
    <property type="match status" value="1"/>
</dbReference>
<proteinExistence type="predicted"/>
<dbReference type="Gene3D" id="1.10.45.10">
    <property type="entry name" value="Vanillyl-alcohol Oxidase, Chain A, domain 4"/>
    <property type="match status" value="1"/>
</dbReference>
<feature type="domain" description="FAD-binding PCMH-type" evidence="3">
    <location>
        <begin position="11"/>
        <end position="177"/>
    </location>
</feature>
<dbReference type="InterPro" id="IPR007173">
    <property type="entry name" value="ALO_C"/>
</dbReference>
<evidence type="ECO:0000313" key="4">
    <source>
        <dbReference type="EMBL" id="MBM7570407.1"/>
    </source>
</evidence>
<keyword evidence="2 4" id="KW-0560">Oxidoreductase</keyword>
<dbReference type="InterPro" id="IPR016167">
    <property type="entry name" value="FAD-bd_PCMH_sub1"/>
</dbReference>
<comment type="caution">
    <text evidence="4">The sequence shown here is derived from an EMBL/GenBank/DDBJ whole genome shotgun (WGS) entry which is preliminary data.</text>
</comment>
<dbReference type="PANTHER" id="PTHR43762:SF1">
    <property type="entry name" value="D-ARABINONO-1,4-LACTONE OXIDASE"/>
    <property type="match status" value="1"/>
</dbReference>
<dbReference type="Pfam" id="PF04030">
    <property type="entry name" value="ALO"/>
    <property type="match status" value="1"/>
</dbReference>
<keyword evidence="5" id="KW-1185">Reference proteome</keyword>
<dbReference type="InterPro" id="IPR016166">
    <property type="entry name" value="FAD-bd_PCMH"/>
</dbReference>
<name>A0ABS2MWZ4_9BACI</name>
<dbReference type="RefSeq" id="WP_204497819.1">
    <property type="nucleotide sequence ID" value="NZ_JAFBDR010000003.1"/>
</dbReference>
<reference evidence="4 5" key="1">
    <citation type="submission" date="2021-01" db="EMBL/GenBank/DDBJ databases">
        <title>Genomic Encyclopedia of Type Strains, Phase IV (KMG-IV): sequencing the most valuable type-strain genomes for metagenomic binning, comparative biology and taxonomic classification.</title>
        <authorList>
            <person name="Goeker M."/>
        </authorList>
    </citation>
    <scope>NUCLEOTIDE SEQUENCE [LARGE SCALE GENOMIC DNA]</scope>
    <source>
        <strain evidence="4 5">DSM 23711</strain>
    </source>
</reference>
<dbReference type="SUPFAM" id="SSF56176">
    <property type="entry name" value="FAD-binding/transporter-associated domain-like"/>
    <property type="match status" value="1"/>
</dbReference>